<dbReference type="GO" id="GO:0006397">
    <property type="term" value="P:mRNA processing"/>
    <property type="evidence" value="ECO:0007669"/>
    <property type="project" value="UniProtKB-KW"/>
</dbReference>
<proteinExistence type="predicted"/>
<reference evidence="6" key="1">
    <citation type="submission" date="2022-12" db="EMBL/GenBank/DDBJ databases">
        <title>Draft genome assemblies for two species of Escallonia (Escalloniales).</title>
        <authorList>
            <person name="Chanderbali A."/>
            <person name="Dervinis C."/>
            <person name="Anghel I."/>
            <person name="Soltis D."/>
            <person name="Soltis P."/>
            <person name="Zapata F."/>
        </authorList>
    </citation>
    <scope>NUCLEOTIDE SEQUENCE</scope>
    <source>
        <strain evidence="6">UCBG64.0493</strain>
        <tissue evidence="6">Leaf</tissue>
    </source>
</reference>
<organism evidence="6 7">
    <name type="scientific">Escallonia herrerae</name>
    <dbReference type="NCBI Taxonomy" id="1293975"/>
    <lineage>
        <taxon>Eukaryota</taxon>
        <taxon>Viridiplantae</taxon>
        <taxon>Streptophyta</taxon>
        <taxon>Embryophyta</taxon>
        <taxon>Tracheophyta</taxon>
        <taxon>Spermatophyta</taxon>
        <taxon>Magnoliopsida</taxon>
        <taxon>eudicotyledons</taxon>
        <taxon>Gunneridae</taxon>
        <taxon>Pentapetalae</taxon>
        <taxon>asterids</taxon>
        <taxon>campanulids</taxon>
        <taxon>Escalloniales</taxon>
        <taxon>Escalloniaceae</taxon>
        <taxon>Escallonia</taxon>
    </lineage>
</organism>
<evidence type="ECO:0000256" key="3">
    <source>
        <dbReference type="ARBA" id="ARBA00023187"/>
    </source>
</evidence>
<keyword evidence="2 4" id="KW-0694">RNA-binding</keyword>
<sequence>MWRRRGRREEPLVDGRHAGVGRCVAGRSLWVAVMSLCCRGQREESRWSMEGTLVLVDASPEDPYGEFYATVDLDLLVVAMVALVTDDEEKDDDFDVQALHRISKQGLVTDVDSAYAAVFPYLALEIGVPDLKISCDLPYKGEENEGSALKDFLNHALSKIGGKTNGPGDVNTRVSICDEYRFAMVDMRSVEETSNTLALDGVEFEGKRLKISRSSLYHLPLVADLGPSQPSPNLNLSAVGLAPPDARGLEDSDLIYDSPLPQDFTGAEVRKMLEEYGRLQGFDLAVGCKTGHSKGYALCAYQNSRGADRVCASFTYNAAGYQSAGQPLPSALFELVTWEA</sequence>
<accession>A0AA89B2Y4</accession>
<evidence type="ECO:0000256" key="4">
    <source>
        <dbReference type="PROSITE-ProRule" id="PRU00176"/>
    </source>
</evidence>
<protein>
    <recommendedName>
        <fullName evidence="5">RRM domain-containing protein</fullName>
    </recommendedName>
</protein>
<comment type="caution">
    <text evidence="6">The sequence shown here is derived from an EMBL/GenBank/DDBJ whole genome shotgun (WGS) entry which is preliminary data.</text>
</comment>
<dbReference type="EMBL" id="JAVXUP010000531">
    <property type="protein sequence ID" value="KAK3025770.1"/>
    <property type="molecule type" value="Genomic_DNA"/>
</dbReference>
<evidence type="ECO:0000313" key="7">
    <source>
        <dbReference type="Proteomes" id="UP001188597"/>
    </source>
</evidence>
<dbReference type="InterPro" id="IPR035979">
    <property type="entry name" value="RBD_domain_sf"/>
</dbReference>
<evidence type="ECO:0000313" key="6">
    <source>
        <dbReference type="EMBL" id="KAK3025770.1"/>
    </source>
</evidence>
<gene>
    <name evidence="6" type="ORF">RJ639_041926</name>
</gene>
<dbReference type="Pfam" id="PF00076">
    <property type="entry name" value="RRM_1"/>
    <property type="match status" value="1"/>
</dbReference>
<evidence type="ECO:0000256" key="1">
    <source>
        <dbReference type="ARBA" id="ARBA00022664"/>
    </source>
</evidence>
<name>A0AA89B2Y4_9ASTE</name>
<dbReference type="InterPro" id="IPR000504">
    <property type="entry name" value="RRM_dom"/>
</dbReference>
<keyword evidence="7" id="KW-1185">Reference proteome</keyword>
<dbReference type="Proteomes" id="UP001188597">
    <property type="component" value="Unassembled WGS sequence"/>
</dbReference>
<dbReference type="AlphaFoldDB" id="A0AA89B2Y4"/>
<keyword evidence="1" id="KW-0507">mRNA processing</keyword>
<dbReference type="GO" id="GO:0008380">
    <property type="term" value="P:RNA splicing"/>
    <property type="evidence" value="ECO:0007669"/>
    <property type="project" value="UniProtKB-KW"/>
</dbReference>
<keyword evidence="3" id="KW-0508">mRNA splicing</keyword>
<evidence type="ECO:0000256" key="2">
    <source>
        <dbReference type="ARBA" id="ARBA00022884"/>
    </source>
</evidence>
<dbReference type="InterPro" id="IPR012677">
    <property type="entry name" value="Nucleotide-bd_a/b_plait_sf"/>
</dbReference>
<feature type="domain" description="RRM" evidence="5">
    <location>
        <begin position="253"/>
        <end position="328"/>
    </location>
</feature>
<dbReference type="GO" id="GO:0003723">
    <property type="term" value="F:RNA binding"/>
    <property type="evidence" value="ECO:0007669"/>
    <property type="project" value="UniProtKB-UniRule"/>
</dbReference>
<dbReference type="SUPFAM" id="SSF54928">
    <property type="entry name" value="RNA-binding domain, RBD"/>
    <property type="match status" value="1"/>
</dbReference>
<evidence type="ECO:0000259" key="5">
    <source>
        <dbReference type="PROSITE" id="PS50102"/>
    </source>
</evidence>
<dbReference type="PANTHER" id="PTHR23139">
    <property type="entry name" value="RNA-BINDING PROTEIN"/>
    <property type="match status" value="1"/>
</dbReference>
<dbReference type="PROSITE" id="PS50102">
    <property type="entry name" value="RRM"/>
    <property type="match status" value="1"/>
</dbReference>
<dbReference type="Gene3D" id="3.30.70.330">
    <property type="match status" value="2"/>
</dbReference>